<dbReference type="InterPro" id="IPR000055">
    <property type="entry name" value="Restrct_endonuc_typeI_TRD"/>
</dbReference>
<feature type="domain" description="Type I restriction modification DNA specificity" evidence="4">
    <location>
        <begin position="19"/>
        <end position="166"/>
    </location>
</feature>
<dbReference type="AlphaFoldDB" id="A0A2U0I546"/>
<gene>
    <name evidence="5" type="ORF">DDV96_02675</name>
</gene>
<organism evidence="5 6">
    <name type="scientific">Marixanthomonas spongiae</name>
    <dbReference type="NCBI Taxonomy" id="2174845"/>
    <lineage>
        <taxon>Bacteria</taxon>
        <taxon>Pseudomonadati</taxon>
        <taxon>Bacteroidota</taxon>
        <taxon>Flavobacteriia</taxon>
        <taxon>Flavobacteriales</taxon>
        <taxon>Flavobacteriaceae</taxon>
        <taxon>Marixanthomonas</taxon>
    </lineage>
</organism>
<dbReference type="Pfam" id="PF01420">
    <property type="entry name" value="Methylase_S"/>
    <property type="match status" value="1"/>
</dbReference>
<evidence type="ECO:0000256" key="1">
    <source>
        <dbReference type="ARBA" id="ARBA00010923"/>
    </source>
</evidence>
<evidence type="ECO:0000313" key="6">
    <source>
        <dbReference type="Proteomes" id="UP000245962"/>
    </source>
</evidence>
<proteinExistence type="inferred from homology"/>
<sequence length="172" mass="19632">MKKVKLSTYFKINSAIQDDKINFELANKNDKDAIPFLGRSATNNGIVDYVKFRKGYVNDGGQITIALDGSTGSTFYQHHPFSSGQNIWILEPREEKIEYINPKIAIYLITTIRKAVADYSYNLGLTKTRLENNIDVILPLNKDGKLDLEFIESEIDNLRNVNMIEKINNSRL</sequence>
<dbReference type="Gene3D" id="3.90.220.20">
    <property type="entry name" value="DNA methylase specificity domains"/>
    <property type="match status" value="1"/>
</dbReference>
<dbReference type="OrthoDB" id="5109672at2"/>
<evidence type="ECO:0000259" key="4">
    <source>
        <dbReference type="Pfam" id="PF01420"/>
    </source>
</evidence>
<dbReference type="GO" id="GO:0003677">
    <property type="term" value="F:DNA binding"/>
    <property type="evidence" value="ECO:0007669"/>
    <property type="project" value="UniProtKB-KW"/>
</dbReference>
<dbReference type="RefSeq" id="WP_116693212.1">
    <property type="nucleotide sequence ID" value="NZ_QEHR01000002.1"/>
</dbReference>
<comment type="similarity">
    <text evidence="1">Belongs to the type-I restriction system S methylase family.</text>
</comment>
<evidence type="ECO:0000256" key="3">
    <source>
        <dbReference type="ARBA" id="ARBA00023125"/>
    </source>
</evidence>
<keyword evidence="2" id="KW-0680">Restriction system</keyword>
<dbReference type="GO" id="GO:0009307">
    <property type="term" value="P:DNA restriction-modification system"/>
    <property type="evidence" value="ECO:0007669"/>
    <property type="project" value="UniProtKB-KW"/>
</dbReference>
<keyword evidence="6" id="KW-1185">Reference proteome</keyword>
<comment type="caution">
    <text evidence="5">The sequence shown here is derived from an EMBL/GenBank/DDBJ whole genome shotgun (WGS) entry which is preliminary data.</text>
</comment>
<name>A0A2U0I546_9FLAO</name>
<keyword evidence="3" id="KW-0238">DNA-binding</keyword>
<dbReference type="SUPFAM" id="SSF116734">
    <property type="entry name" value="DNA methylase specificity domain"/>
    <property type="match status" value="1"/>
</dbReference>
<dbReference type="InterPro" id="IPR044946">
    <property type="entry name" value="Restrct_endonuc_typeI_TRD_sf"/>
</dbReference>
<dbReference type="EMBL" id="QEHR01000002">
    <property type="protein sequence ID" value="PVW16194.1"/>
    <property type="molecule type" value="Genomic_DNA"/>
</dbReference>
<reference evidence="5 6" key="1">
    <citation type="submission" date="2018-04" db="EMBL/GenBank/DDBJ databases">
        <title>Marixanthomonas spongiae HN-E44 sp. nov., isolated from a marine sponge.</title>
        <authorList>
            <person name="Luo L."/>
            <person name="Zhuang L."/>
        </authorList>
    </citation>
    <scope>NUCLEOTIDE SEQUENCE [LARGE SCALE GENOMIC DNA]</scope>
    <source>
        <strain evidence="5 6">HN-E44</strain>
    </source>
</reference>
<evidence type="ECO:0000313" key="5">
    <source>
        <dbReference type="EMBL" id="PVW16194.1"/>
    </source>
</evidence>
<protein>
    <recommendedName>
        <fullName evidence="4">Type I restriction modification DNA specificity domain-containing protein</fullName>
    </recommendedName>
</protein>
<evidence type="ECO:0000256" key="2">
    <source>
        <dbReference type="ARBA" id="ARBA00022747"/>
    </source>
</evidence>
<accession>A0A2U0I546</accession>
<dbReference type="Proteomes" id="UP000245962">
    <property type="component" value="Unassembled WGS sequence"/>
</dbReference>